<proteinExistence type="predicted"/>
<dbReference type="STRING" id="178339.BH719_06065"/>
<evidence type="ECO:0000256" key="3">
    <source>
        <dbReference type="ARBA" id="ARBA00022692"/>
    </source>
</evidence>
<feature type="transmembrane region" description="Helical" evidence="6">
    <location>
        <begin position="309"/>
        <end position="330"/>
    </location>
</feature>
<organism evidence="7 8">
    <name type="scientific">Pauljensenia hongkongensis</name>
    <dbReference type="NCBI Taxonomy" id="178339"/>
    <lineage>
        <taxon>Bacteria</taxon>
        <taxon>Bacillati</taxon>
        <taxon>Actinomycetota</taxon>
        <taxon>Actinomycetes</taxon>
        <taxon>Actinomycetales</taxon>
        <taxon>Actinomycetaceae</taxon>
        <taxon>Pauljensenia</taxon>
    </lineage>
</organism>
<accession>A0A1D8B2U8</accession>
<evidence type="ECO:0000256" key="6">
    <source>
        <dbReference type="SAM" id="Phobius"/>
    </source>
</evidence>
<keyword evidence="8" id="KW-1185">Reference proteome</keyword>
<dbReference type="PANTHER" id="PTHR23513:SF11">
    <property type="entry name" value="STAPHYLOFERRIN A TRANSPORTER"/>
    <property type="match status" value="1"/>
</dbReference>
<dbReference type="Gene3D" id="1.20.1250.20">
    <property type="entry name" value="MFS general substrate transporter like domains"/>
    <property type="match status" value="1"/>
</dbReference>
<dbReference type="GO" id="GO:0005886">
    <property type="term" value="C:plasma membrane"/>
    <property type="evidence" value="ECO:0007669"/>
    <property type="project" value="UniProtKB-SubCell"/>
</dbReference>
<dbReference type="EMBL" id="CP017298">
    <property type="protein sequence ID" value="AOS47464.1"/>
    <property type="molecule type" value="Genomic_DNA"/>
</dbReference>
<reference evidence="7 8" key="1">
    <citation type="submission" date="2016-09" db="EMBL/GenBank/DDBJ databases">
        <title>Complete genome sequence of Actinomyces hongkongensis HKU8.</title>
        <authorList>
            <person name="Gao Y.-X."/>
            <person name="Zhou Y.-Y."/>
            <person name="Xie Y."/>
            <person name="Wang M."/>
            <person name="Wang S.-J."/>
            <person name="Shen S.-G."/>
        </authorList>
    </citation>
    <scope>NUCLEOTIDE SEQUENCE [LARGE SCALE GENOMIC DNA]</scope>
    <source>
        <strain evidence="7 8">HKU8</strain>
    </source>
</reference>
<name>A0A1D8B2U8_9ACTO</name>
<feature type="transmembrane region" description="Helical" evidence="6">
    <location>
        <begin position="66"/>
        <end position="85"/>
    </location>
</feature>
<dbReference type="Pfam" id="PF07690">
    <property type="entry name" value="MFS_1"/>
    <property type="match status" value="2"/>
</dbReference>
<feature type="transmembrane region" description="Helical" evidence="6">
    <location>
        <begin position="132"/>
        <end position="153"/>
    </location>
</feature>
<feature type="transmembrane region" description="Helical" evidence="6">
    <location>
        <begin position="342"/>
        <end position="365"/>
    </location>
</feature>
<dbReference type="InterPro" id="IPR011701">
    <property type="entry name" value="MFS"/>
</dbReference>
<sequence length="396" mass="40018">MKPLRTWLAVAGIVAIGDQAFFVVLSLFLLSSYGSGIAASFLTATSVARLALILVGGWAADRWSPYRCIQVGLVLRIASFLIVGLDSLGGPSVPLLSCGVILFGAGDGLYLPSSGALLKRLTNHGDFSRTISWVQVITSVATGLAGATSGFSFEAVPLHTLFFSFALLALAAFALFHAIPATPSAAPAADHALADPSPSSTTASLRTVMTANGGTVAVGLLTALLIDASLSGALNIVLPARYLELGWGGGAFGAAVCLFALGGVLGGIIASRIPADRLAVRNAVINGGILVFAALTCALYFALPEPVSLALVAALGLCAGVAAPTLIGDIMNNTPPEFAGRVYSAINLVTYGSAPIAYAACGFLMARFSTAAPFLVGAALLALGGAVRAATTPKPQ</sequence>
<keyword evidence="2" id="KW-1003">Cell membrane</keyword>
<dbReference type="OrthoDB" id="3268460at2"/>
<evidence type="ECO:0000313" key="8">
    <source>
        <dbReference type="Proteomes" id="UP000095214"/>
    </source>
</evidence>
<feature type="transmembrane region" description="Helical" evidence="6">
    <location>
        <begin position="216"/>
        <end position="238"/>
    </location>
</feature>
<dbReference type="Proteomes" id="UP000095214">
    <property type="component" value="Chromosome"/>
</dbReference>
<feature type="transmembrane region" description="Helical" evidence="6">
    <location>
        <begin position="283"/>
        <end position="303"/>
    </location>
</feature>
<gene>
    <name evidence="7" type="ORF">BH719_06065</name>
</gene>
<evidence type="ECO:0000256" key="5">
    <source>
        <dbReference type="ARBA" id="ARBA00023136"/>
    </source>
</evidence>
<dbReference type="SUPFAM" id="SSF103473">
    <property type="entry name" value="MFS general substrate transporter"/>
    <property type="match status" value="1"/>
</dbReference>
<feature type="transmembrane region" description="Helical" evidence="6">
    <location>
        <begin position="7"/>
        <end position="30"/>
    </location>
</feature>
<dbReference type="PANTHER" id="PTHR23513">
    <property type="entry name" value="INTEGRAL MEMBRANE EFFLUX PROTEIN-RELATED"/>
    <property type="match status" value="1"/>
</dbReference>
<evidence type="ECO:0000256" key="1">
    <source>
        <dbReference type="ARBA" id="ARBA00004651"/>
    </source>
</evidence>
<feature type="transmembrane region" description="Helical" evidence="6">
    <location>
        <begin position="159"/>
        <end position="179"/>
    </location>
</feature>
<feature type="transmembrane region" description="Helical" evidence="6">
    <location>
        <begin position="91"/>
        <end position="111"/>
    </location>
</feature>
<dbReference type="KEGG" id="phon:BH719_06065"/>
<feature type="transmembrane region" description="Helical" evidence="6">
    <location>
        <begin position="250"/>
        <end position="271"/>
    </location>
</feature>
<dbReference type="GO" id="GO:0022857">
    <property type="term" value="F:transmembrane transporter activity"/>
    <property type="evidence" value="ECO:0007669"/>
    <property type="project" value="InterPro"/>
</dbReference>
<evidence type="ECO:0000256" key="2">
    <source>
        <dbReference type="ARBA" id="ARBA00022475"/>
    </source>
</evidence>
<dbReference type="RefSeq" id="WP_009743924.1">
    <property type="nucleotide sequence ID" value="NZ_CP017298.1"/>
</dbReference>
<dbReference type="AlphaFoldDB" id="A0A1D8B2U8"/>
<comment type="subcellular location">
    <subcellularLocation>
        <location evidence="1">Cell membrane</location>
        <topology evidence="1">Multi-pass membrane protein</topology>
    </subcellularLocation>
</comment>
<feature type="transmembrane region" description="Helical" evidence="6">
    <location>
        <begin position="371"/>
        <end position="390"/>
    </location>
</feature>
<keyword evidence="5 6" id="KW-0472">Membrane</keyword>
<dbReference type="InterPro" id="IPR036259">
    <property type="entry name" value="MFS_trans_sf"/>
</dbReference>
<evidence type="ECO:0000313" key="7">
    <source>
        <dbReference type="EMBL" id="AOS47464.1"/>
    </source>
</evidence>
<keyword evidence="3 6" id="KW-0812">Transmembrane</keyword>
<feature type="transmembrane region" description="Helical" evidence="6">
    <location>
        <begin position="36"/>
        <end position="59"/>
    </location>
</feature>
<protein>
    <submittedName>
        <fullName evidence="7">MFS transporter</fullName>
    </submittedName>
</protein>
<evidence type="ECO:0000256" key="4">
    <source>
        <dbReference type="ARBA" id="ARBA00022989"/>
    </source>
</evidence>
<keyword evidence="4 6" id="KW-1133">Transmembrane helix</keyword>